<dbReference type="OrthoDB" id="3266090at2759"/>
<reference evidence="1 2" key="1">
    <citation type="submission" date="2019-02" db="EMBL/GenBank/DDBJ databases">
        <title>Genome sequencing of the rare red list fungi Hericium alpestre (H. flagellum).</title>
        <authorList>
            <person name="Buettner E."/>
            <person name="Kellner H."/>
        </authorList>
    </citation>
    <scope>NUCLEOTIDE SEQUENCE [LARGE SCALE GENOMIC DNA]</scope>
    <source>
        <strain evidence="1 2">DSM 108284</strain>
    </source>
</reference>
<organism evidence="1 2">
    <name type="scientific">Hericium alpestre</name>
    <dbReference type="NCBI Taxonomy" id="135208"/>
    <lineage>
        <taxon>Eukaryota</taxon>
        <taxon>Fungi</taxon>
        <taxon>Dikarya</taxon>
        <taxon>Basidiomycota</taxon>
        <taxon>Agaricomycotina</taxon>
        <taxon>Agaricomycetes</taxon>
        <taxon>Russulales</taxon>
        <taxon>Hericiaceae</taxon>
        <taxon>Hericium</taxon>
    </lineage>
</organism>
<name>A0A4Z0A0Z4_9AGAM</name>
<sequence>MICVQELKLHLKGPPDCAKVHHKAPRKPGPRRRTRHCELRVARQKRLQPMEQLPPEYIVSSKKQHCGIPTLHYCVAVSADSLYSYAVKHSLVHKLEGHNVETVRYCGMLQAIHKLKQLSGAILLLEEPLWKADDSFLVARYSNYSYSYHMNKKGAPPDDRVFDIVRRELATTSTPKWYQIAE</sequence>
<evidence type="ECO:0000313" key="1">
    <source>
        <dbReference type="EMBL" id="TFY79459.1"/>
    </source>
</evidence>
<protein>
    <submittedName>
        <fullName evidence="1">Uncharacterized protein</fullName>
    </submittedName>
</protein>
<gene>
    <name evidence="1" type="ORF">EWM64_g4555</name>
</gene>
<comment type="caution">
    <text evidence="1">The sequence shown here is derived from an EMBL/GenBank/DDBJ whole genome shotgun (WGS) entry which is preliminary data.</text>
</comment>
<accession>A0A4Z0A0Z4</accession>
<evidence type="ECO:0000313" key="2">
    <source>
        <dbReference type="Proteomes" id="UP000298061"/>
    </source>
</evidence>
<dbReference type="EMBL" id="SFCI01000497">
    <property type="protein sequence ID" value="TFY79459.1"/>
    <property type="molecule type" value="Genomic_DNA"/>
</dbReference>
<dbReference type="Proteomes" id="UP000298061">
    <property type="component" value="Unassembled WGS sequence"/>
</dbReference>
<dbReference type="AlphaFoldDB" id="A0A4Z0A0Z4"/>
<proteinExistence type="predicted"/>
<keyword evidence="2" id="KW-1185">Reference proteome</keyword>